<dbReference type="AlphaFoldDB" id="A0A318LMN2"/>
<evidence type="ECO:0000256" key="2">
    <source>
        <dbReference type="ARBA" id="ARBA00022801"/>
    </source>
</evidence>
<comment type="caution">
    <text evidence="4">The sequence shown here is derived from an EMBL/GenBank/DDBJ whole genome shotgun (WGS) entry which is preliminary data.</text>
</comment>
<protein>
    <submittedName>
        <fullName evidence="4">Alpha/beta hydrolase</fullName>
    </submittedName>
</protein>
<dbReference type="InterPro" id="IPR050300">
    <property type="entry name" value="GDXG_lipolytic_enzyme"/>
</dbReference>
<dbReference type="OrthoDB" id="3206739at2"/>
<accession>A0A318LMN2</accession>
<dbReference type="Pfam" id="PF07859">
    <property type="entry name" value="Abhydrolase_3"/>
    <property type="match status" value="1"/>
</dbReference>
<sequence>MAIPLQIRVQAAVAQLLYALPRPLRRAAAGRPIRLDGQELALDAQLLLRMQQLSGAALVSRDATVEQSRAALDVSRHLVSGKPIQPVATRDVSIPAEHGELPATLYTPEGLAPGSGLLVFYHGGGWVIGTRASHDNTARFFAKHAGVRVLSVEYRLAPEHPFPAAQQDALTAFDFAHARAADLGADPDRIAVGGDSAGGNLSAVTAQVTTRRGGPAPAFQLLLYPGLDASVRRRSRELFGDGFFLTDEHMTWFLDHYAPEGVDRTDPKLSPMLTEDLAGLPPAYIATAGFDPLRDEGEAYAARLSAAGVPVALSRQADLIHGYVNFLGVGKRFREATAEAAGALRMGLSLKP</sequence>
<keyword evidence="5" id="KW-1185">Reference proteome</keyword>
<evidence type="ECO:0000313" key="4">
    <source>
        <dbReference type="EMBL" id="PXY26369.1"/>
    </source>
</evidence>
<dbReference type="InterPro" id="IPR029058">
    <property type="entry name" value="AB_hydrolase_fold"/>
</dbReference>
<dbReference type="GO" id="GO:0016787">
    <property type="term" value="F:hydrolase activity"/>
    <property type="evidence" value="ECO:0007669"/>
    <property type="project" value="UniProtKB-KW"/>
</dbReference>
<keyword evidence="2 4" id="KW-0378">Hydrolase</keyword>
<name>A0A318LMN2_9PSEU</name>
<dbReference type="SUPFAM" id="SSF53474">
    <property type="entry name" value="alpha/beta-Hydrolases"/>
    <property type="match status" value="1"/>
</dbReference>
<organism evidence="4 5">
    <name type="scientific">Prauserella flavalba</name>
    <dbReference type="NCBI Taxonomy" id="1477506"/>
    <lineage>
        <taxon>Bacteria</taxon>
        <taxon>Bacillati</taxon>
        <taxon>Actinomycetota</taxon>
        <taxon>Actinomycetes</taxon>
        <taxon>Pseudonocardiales</taxon>
        <taxon>Pseudonocardiaceae</taxon>
        <taxon>Prauserella</taxon>
    </lineage>
</organism>
<dbReference type="RefSeq" id="WP_110340883.1">
    <property type="nucleotide sequence ID" value="NZ_JBHVKT010000051.1"/>
</dbReference>
<evidence type="ECO:0000313" key="5">
    <source>
        <dbReference type="Proteomes" id="UP000247892"/>
    </source>
</evidence>
<dbReference type="InterPro" id="IPR013094">
    <property type="entry name" value="AB_hydrolase_3"/>
</dbReference>
<dbReference type="Gene3D" id="3.40.50.1820">
    <property type="entry name" value="alpha/beta hydrolase"/>
    <property type="match status" value="1"/>
</dbReference>
<dbReference type="Proteomes" id="UP000247892">
    <property type="component" value="Unassembled WGS sequence"/>
</dbReference>
<reference evidence="4 5" key="1">
    <citation type="submission" date="2016-07" db="EMBL/GenBank/DDBJ databases">
        <title>Draft genome sequence of Prauserella sp. YIM 121212, isolated from alkaline soil.</title>
        <authorList>
            <person name="Ruckert C."/>
            <person name="Albersmeier A."/>
            <person name="Jiang C.-L."/>
            <person name="Jiang Y."/>
            <person name="Kalinowski J."/>
            <person name="Schneider O."/>
            <person name="Winkler A."/>
            <person name="Zotchev S.B."/>
        </authorList>
    </citation>
    <scope>NUCLEOTIDE SEQUENCE [LARGE SCALE GENOMIC DNA]</scope>
    <source>
        <strain evidence="4 5">YIM 121212</strain>
    </source>
</reference>
<feature type="domain" description="Alpha/beta hydrolase fold-3" evidence="3">
    <location>
        <begin position="118"/>
        <end position="324"/>
    </location>
</feature>
<evidence type="ECO:0000256" key="1">
    <source>
        <dbReference type="ARBA" id="ARBA00010515"/>
    </source>
</evidence>
<dbReference type="FunFam" id="3.40.50.1820:FF:000089">
    <property type="entry name" value="Alpha/beta hydrolase"/>
    <property type="match status" value="1"/>
</dbReference>
<gene>
    <name evidence="4" type="ORF">BA062_24815</name>
</gene>
<evidence type="ECO:0000259" key="3">
    <source>
        <dbReference type="Pfam" id="PF07859"/>
    </source>
</evidence>
<proteinExistence type="inferred from homology"/>
<dbReference type="PANTHER" id="PTHR48081:SF8">
    <property type="entry name" value="ALPHA_BETA HYDROLASE FOLD-3 DOMAIN-CONTAINING PROTEIN-RELATED"/>
    <property type="match status" value="1"/>
</dbReference>
<dbReference type="PANTHER" id="PTHR48081">
    <property type="entry name" value="AB HYDROLASE SUPERFAMILY PROTEIN C4A8.06C"/>
    <property type="match status" value="1"/>
</dbReference>
<dbReference type="EMBL" id="MASU01000011">
    <property type="protein sequence ID" value="PXY26369.1"/>
    <property type="molecule type" value="Genomic_DNA"/>
</dbReference>
<comment type="similarity">
    <text evidence="1">Belongs to the 'GDXG' lipolytic enzyme family.</text>
</comment>